<evidence type="ECO:0000256" key="3">
    <source>
        <dbReference type="ARBA" id="ARBA00023242"/>
    </source>
</evidence>
<keyword evidence="3" id="KW-0539">Nucleus</keyword>
<feature type="region of interest" description="Disordered" evidence="4">
    <location>
        <begin position="562"/>
        <end position="582"/>
    </location>
</feature>
<feature type="compositionally biased region" description="Basic and acidic residues" evidence="4">
    <location>
        <begin position="339"/>
        <end position="352"/>
    </location>
</feature>
<protein>
    <submittedName>
        <fullName evidence="7">Uncharacterized protein</fullName>
    </submittedName>
</protein>
<dbReference type="PANTHER" id="PTHR46380:SF2">
    <property type="entry name" value="CYCLIN-D-BINDING MYB-LIKE TRANSCRIPTION FACTOR 1"/>
    <property type="match status" value="1"/>
</dbReference>
<feature type="compositionally biased region" description="Basic residues" evidence="4">
    <location>
        <begin position="739"/>
        <end position="749"/>
    </location>
</feature>
<dbReference type="Gene3D" id="1.10.10.60">
    <property type="entry name" value="Homeodomain-like"/>
    <property type="match status" value="2"/>
</dbReference>
<name>A0ABQ9NGZ8_9PEZI</name>
<feature type="compositionally biased region" description="Polar residues" evidence="4">
    <location>
        <begin position="1"/>
        <end position="41"/>
    </location>
</feature>
<dbReference type="SUPFAM" id="SSF46689">
    <property type="entry name" value="Homeodomain-like"/>
    <property type="match status" value="2"/>
</dbReference>
<dbReference type="PROSITE" id="PS50090">
    <property type="entry name" value="MYB_LIKE"/>
    <property type="match status" value="2"/>
</dbReference>
<dbReference type="PROSITE" id="PS51294">
    <property type="entry name" value="HTH_MYB"/>
    <property type="match status" value="1"/>
</dbReference>
<sequence length="778" mass="87343">MGNTSSQVGRQSDGESTYDNGTDNTTEAPRGLLSSNPTQFLHKTESHAVYEDDVAASSQLFAESQQEPRVVTPKTKRRKSSTGSVQKSSGSEKKERGSETRHGIDRIEKSAKKKSRKRDSAAERVIARKSSHQAAEEERDYTVASQLHNQSAPTVQTPSATPQSLSHVAIPSTQYATQTNADNTPSRSAARRASSASKSQLERVESSLPSPQVSKTASGKKKTKKRKKDYAGEHSITPTKEHHRAADEANSVHEVAQATEEAPLSRTVEPPATPKPQTSSRKRKTLAQHATQPESVERPPGKLPKKRKREASNATTAEIGSDPTEETFELSKKRRKRRSGDDISHDTGEGTGRRKSARKSQVGQPTDESALEAEKLEAASSQVKDDLESKEHGDASKTRSRVPPPPGMPTSGAFEKPEVARIAQAVEAYCFNHSLSQNEFNDMVQSGTVKDFEEMWGEICAAVPYRTRQSVHRFCKRRYHNAKRGKWDPDEDDTLRKAYELKPDRWKEIGAMVGRLPDDCRDRWRDYVMVSGVKNRDYWTEEEKNTLIRTVEDCLLAMEKAKEEQAQDNPQTAVTPKKGKADDPEANLNWIVVSQKMGGTRSRIQCMAKWRQLIKRRDNPPVSSIHKTPEVDAGQGSWRVKCGLSNYNKMLPGDKLAILQEIAKSEAVSEDNVPWHLIRLQNPDSRWSVMDKKVAWMEMKKLVKPREGLQELLEAIEKRLRKIYPDQLDQFYRGDTHKGRYKTKQRRKSKEVVSEDESAEEEEEDGEPDGELDESGEA</sequence>
<keyword evidence="8" id="KW-1185">Reference proteome</keyword>
<evidence type="ECO:0000259" key="5">
    <source>
        <dbReference type="PROSITE" id="PS50090"/>
    </source>
</evidence>
<evidence type="ECO:0000313" key="7">
    <source>
        <dbReference type="EMBL" id="KAJ9657115.1"/>
    </source>
</evidence>
<feature type="compositionally biased region" description="Polar residues" evidence="4">
    <location>
        <begin position="143"/>
        <end position="185"/>
    </location>
</feature>
<feature type="compositionally biased region" description="Basic and acidic residues" evidence="4">
    <location>
        <begin position="90"/>
        <end position="110"/>
    </location>
</feature>
<dbReference type="InterPro" id="IPR017930">
    <property type="entry name" value="Myb_dom"/>
</dbReference>
<dbReference type="EMBL" id="JAPDRL010000107">
    <property type="protein sequence ID" value="KAJ9657115.1"/>
    <property type="molecule type" value="Genomic_DNA"/>
</dbReference>
<feature type="domain" description="HTH myb-type" evidence="6">
    <location>
        <begin position="483"/>
        <end position="532"/>
    </location>
</feature>
<keyword evidence="2" id="KW-0238">DNA-binding</keyword>
<gene>
    <name evidence="7" type="ORF">H2201_008291</name>
</gene>
<reference evidence="7" key="1">
    <citation type="submission" date="2022-10" db="EMBL/GenBank/DDBJ databases">
        <title>Culturing micro-colonial fungi from biological soil crusts in the Mojave desert and describing Neophaeococcomyces mojavensis, and introducing the new genera and species Taxawa tesnikishii.</title>
        <authorList>
            <person name="Kurbessoian T."/>
            <person name="Stajich J.E."/>
        </authorList>
    </citation>
    <scope>NUCLEOTIDE SEQUENCE</scope>
    <source>
        <strain evidence="7">TK_1</strain>
    </source>
</reference>
<dbReference type="InterPro" id="IPR001005">
    <property type="entry name" value="SANT/Myb"/>
</dbReference>
<accession>A0ABQ9NGZ8</accession>
<evidence type="ECO:0000256" key="1">
    <source>
        <dbReference type="ARBA" id="ARBA00004123"/>
    </source>
</evidence>
<dbReference type="Proteomes" id="UP001172684">
    <property type="component" value="Unassembled WGS sequence"/>
</dbReference>
<evidence type="ECO:0000256" key="4">
    <source>
        <dbReference type="SAM" id="MobiDB-lite"/>
    </source>
</evidence>
<feature type="compositionally biased region" description="Acidic residues" evidence="4">
    <location>
        <begin position="754"/>
        <end position="778"/>
    </location>
</feature>
<dbReference type="PANTHER" id="PTHR46380">
    <property type="entry name" value="CYCLIN-D-BINDING MYB-LIKE TRANSCRIPTION FACTOR 1"/>
    <property type="match status" value="1"/>
</dbReference>
<comment type="subcellular location">
    <subcellularLocation>
        <location evidence="1">Nucleus</location>
    </subcellularLocation>
</comment>
<feature type="compositionally biased region" description="Polar residues" evidence="4">
    <location>
        <begin position="207"/>
        <end position="217"/>
    </location>
</feature>
<feature type="domain" description="Myb-like" evidence="5">
    <location>
        <begin position="479"/>
        <end position="528"/>
    </location>
</feature>
<comment type="caution">
    <text evidence="7">The sequence shown here is derived from an EMBL/GenBank/DDBJ whole genome shotgun (WGS) entry which is preliminary data.</text>
</comment>
<feature type="domain" description="Myb-like" evidence="5">
    <location>
        <begin position="531"/>
        <end position="614"/>
    </location>
</feature>
<dbReference type="SMART" id="SM00717">
    <property type="entry name" value="SANT"/>
    <property type="match status" value="3"/>
</dbReference>
<dbReference type="Pfam" id="PF00249">
    <property type="entry name" value="Myb_DNA-binding"/>
    <property type="match status" value="1"/>
</dbReference>
<feature type="compositionally biased region" description="Low complexity" evidence="4">
    <location>
        <begin position="186"/>
        <end position="197"/>
    </location>
</feature>
<dbReference type="InterPro" id="IPR009057">
    <property type="entry name" value="Homeodomain-like_sf"/>
</dbReference>
<feature type="compositionally biased region" description="Basic residues" evidence="4">
    <location>
        <begin position="218"/>
        <end position="228"/>
    </location>
</feature>
<evidence type="ECO:0000256" key="2">
    <source>
        <dbReference type="ARBA" id="ARBA00023125"/>
    </source>
</evidence>
<evidence type="ECO:0000259" key="6">
    <source>
        <dbReference type="PROSITE" id="PS51294"/>
    </source>
</evidence>
<organism evidence="7 8">
    <name type="scientific">Coniosporium apollinis</name>
    <dbReference type="NCBI Taxonomy" id="61459"/>
    <lineage>
        <taxon>Eukaryota</taxon>
        <taxon>Fungi</taxon>
        <taxon>Dikarya</taxon>
        <taxon>Ascomycota</taxon>
        <taxon>Pezizomycotina</taxon>
        <taxon>Dothideomycetes</taxon>
        <taxon>Dothideomycetes incertae sedis</taxon>
        <taxon>Coniosporium</taxon>
    </lineage>
</organism>
<dbReference type="CDD" id="cd00167">
    <property type="entry name" value="SANT"/>
    <property type="match status" value="1"/>
</dbReference>
<evidence type="ECO:0000313" key="8">
    <source>
        <dbReference type="Proteomes" id="UP001172684"/>
    </source>
</evidence>
<feature type="compositionally biased region" description="Basic and acidic residues" evidence="4">
    <location>
        <begin position="372"/>
        <end position="397"/>
    </location>
</feature>
<proteinExistence type="predicted"/>
<dbReference type="InterPro" id="IPR051651">
    <property type="entry name" value="DMTF1_DNA-bind_reg"/>
</dbReference>
<feature type="region of interest" description="Disordered" evidence="4">
    <location>
        <begin position="734"/>
        <end position="778"/>
    </location>
</feature>
<feature type="region of interest" description="Disordered" evidence="4">
    <location>
        <begin position="1"/>
        <end position="45"/>
    </location>
</feature>
<feature type="region of interest" description="Disordered" evidence="4">
    <location>
        <begin position="59"/>
        <end position="413"/>
    </location>
</feature>